<dbReference type="InterPro" id="IPR012296">
    <property type="entry name" value="Nuclease_put_TT1808"/>
</dbReference>
<dbReference type="Proteomes" id="UP000249794">
    <property type="component" value="Unassembled WGS sequence"/>
</dbReference>
<dbReference type="SUPFAM" id="SSF52980">
    <property type="entry name" value="Restriction endonuclease-like"/>
    <property type="match status" value="1"/>
</dbReference>
<reference evidence="3" key="1">
    <citation type="submission" date="2018-04" db="EMBL/GenBank/DDBJ databases">
        <authorList>
            <person name="Cornet L."/>
        </authorList>
    </citation>
    <scope>NUCLEOTIDE SEQUENCE [LARGE SCALE GENOMIC DNA]</scope>
</reference>
<comment type="caution">
    <text evidence="2">The sequence shown here is derived from an EMBL/GenBank/DDBJ whole genome shotgun (WGS) entry which is preliminary data.</text>
</comment>
<dbReference type="Pfam" id="PF05685">
    <property type="entry name" value="Uma2"/>
    <property type="match status" value="1"/>
</dbReference>
<feature type="domain" description="Putative restriction endonuclease" evidence="1">
    <location>
        <begin position="9"/>
        <end position="85"/>
    </location>
</feature>
<dbReference type="CDD" id="cd06260">
    <property type="entry name" value="DUF820-like"/>
    <property type="match status" value="1"/>
</dbReference>
<dbReference type="InterPro" id="IPR011335">
    <property type="entry name" value="Restrct_endonuc-II-like"/>
</dbReference>
<name>A0A2W4WSC8_9CYAN</name>
<reference evidence="2 3" key="2">
    <citation type="submission" date="2018-06" db="EMBL/GenBank/DDBJ databases">
        <title>Metagenomic assembly of (sub)arctic Cyanobacteria and their associated microbiome from non-axenic cultures.</title>
        <authorList>
            <person name="Baurain D."/>
        </authorList>
    </citation>
    <scope>NUCLEOTIDE SEQUENCE [LARGE SCALE GENOMIC DNA]</scope>
    <source>
        <strain evidence="2">ULC027bin1</strain>
    </source>
</reference>
<proteinExistence type="predicted"/>
<accession>A0A2W4WSC8</accession>
<evidence type="ECO:0000313" key="3">
    <source>
        <dbReference type="Proteomes" id="UP000249794"/>
    </source>
</evidence>
<dbReference type="InterPro" id="IPR008538">
    <property type="entry name" value="Uma2"/>
</dbReference>
<evidence type="ECO:0000259" key="1">
    <source>
        <dbReference type="Pfam" id="PF05685"/>
    </source>
</evidence>
<dbReference type="Gene3D" id="3.90.1570.10">
    <property type="entry name" value="tt1808, chain A"/>
    <property type="match status" value="1"/>
</dbReference>
<dbReference type="PANTHER" id="PTHR34107">
    <property type="entry name" value="SLL0198 PROTEIN-RELATED"/>
    <property type="match status" value="1"/>
</dbReference>
<sequence>MPVLISAAPALDWTIEILSPGQSVTKATKKILRCLKHGSQMGWLIAPADKAALIYQPQQEISVLDEPDAVLPVPDFAENLAIPVENLFALLLL</sequence>
<gene>
    <name evidence="2" type="ORF">DCF15_19360</name>
</gene>
<dbReference type="EMBL" id="QBMP01000282">
    <property type="protein sequence ID" value="PZO47212.1"/>
    <property type="molecule type" value="Genomic_DNA"/>
</dbReference>
<organism evidence="2 3">
    <name type="scientific">Phormidesmis priestleyi</name>
    <dbReference type="NCBI Taxonomy" id="268141"/>
    <lineage>
        <taxon>Bacteria</taxon>
        <taxon>Bacillati</taxon>
        <taxon>Cyanobacteriota</taxon>
        <taxon>Cyanophyceae</taxon>
        <taxon>Leptolyngbyales</taxon>
        <taxon>Leptolyngbyaceae</taxon>
        <taxon>Phormidesmis</taxon>
    </lineage>
</organism>
<protein>
    <recommendedName>
        <fullName evidence="1">Putative restriction endonuclease domain-containing protein</fullName>
    </recommendedName>
</protein>
<dbReference type="PANTHER" id="PTHR34107:SF8">
    <property type="entry name" value="UNIDENTIFIED OPEN READING FRAME"/>
    <property type="match status" value="1"/>
</dbReference>
<dbReference type="AlphaFoldDB" id="A0A2W4WSC8"/>
<evidence type="ECO:0000313" key="2">
    <source>
        <dbReference type="EMBL" id="PZO47212.1"/>
    </source>
</evidence>